<evidence type="ECO:0000313" key="6">
    <source>
        <dbReference type="EMBL" id="KAK5061951.1"/>
    </source>
</evidence>
<comment type="caution">
    <text evidence="6">The sequence shown here is derived from an EMBL/GenBank/DDBJ whole genome shotgun (WGS) entry which is preliminary data.</text>
</comment>
<dbReference type="Gene3D" id="3.40.30.120">
    <property type="match status" value="1"/>
</dbReference>
<evidence type="ECO:0000313" key="7">
    <source>
        <dbReference type="Proteomes" id="UP001345691"/>
    </source>
</evidence>
<dbReference type="Proteomes" id="UP001345691">
    <property type="component" value="Unassembled WGS sequence"/>
</dbReference>
<dbReference type="SUPFAM" id="SSF51905">
    <property type="entry name" value="FAD/NAD(P)-binding domain"/>
    <property type="match status" value="1"/>
</dbReference>
<protein>
    <recommendedName>
        <fullName evidence="5">FAD-binding domain-containing protein</fullName>
    </recommendedName>
</protein>
<dbReference type="InterPro" id="IPR050641">
    <property type="entry name" value="RIFMO-like"/>
</dbReference>
<feature type="domain" description="FAD-binding" evidence="5">
    <location>
        <begin position="17"/>
        <end position="374"/>
    </location>
</feature>
<evidence type="ECO:0000259" key="5">
    <source>
        <dbReference type="Pfam" id="PF01494"/>
    </source>
</evidence>
<keyword evidence="4" id="KW-0560">Oxidoreductase</keyword>
<organism evidence="6 7">
    <name type="scientific">Exophiala sideris</name>
    <dbReference type="NCBI Taxonomy" id="1016849"/>
    <lineage>
        <taxon>Eukaryota</taxon>
        <taxon>Fungi</taxon>
        <taxon>Dikarya</taxon>
        <taxon>Ascomycota</taxon>
        <taxon>Pezizomycotina</taxon>
        <taxon>Eurotiomycetes</taxon>
        <taxon>Chaetothyriomycetidae</taxon>
        <taxon>Chaetothyriales</taxon>
        <taxon>Herpotrichiellaceae</taxon>
        <taxon>Exophiala</taxon>
    </lineage>
</organism>
<keyword evidence="3" id="KW-0274">FAD</keyword>
<dbReference type="Gene3D" id="3.50.50.60">
    <property type="entry name" value="FAD/NAD(P)-binding domain"/>
    <property type="match status" value="1"/>
</dbReference>
<dbReference type="PRINTS" id="PR00420">
    <property type="entry name" value="RNGMNOXGNASE"/>
</dbReference>
<proteinExistence type="predicted"/>
<comment type="cofactor">
    <cofactor evidence="1">
        <name>FAD</name>
        <dbReference type="ChEBI" id="CHEBI:57692"/>
    </cofactor>
</comment>
<dbReference type="InterPro" id="IPR036188">
    <property type="entry name" value="FAD/NAD-bd_sf"/>
</dbReference>
<gene>
    <name evidence="6" type="ORF">LTR69_005135</name>
</gene>
<name>A0ABR0JDF5_9EURO</name>
<evidence type="ECO:0000256" key="3">
    <source>
        <dbReference type="ARBA" id="ARBA00022827"/>
    </source>
</evidence>
<dbReference type="Pfam" id="PF01494">
    <property type="entry name" value="FAD_binding_3"/>
    <property type="match status" value="1"/>
</dbReference>
<dbReference type="InterPro" id="IPR002938">
    <property type="entry name" value="FAD-bd"/>
</dbReference>
<dbReference type="Gene3D" id="3.30.9.10">
    <property type="entry name" value="D-Amino Acid Oxidase, subunit A, domain 2"/>
    <property type="match status" value="1"/>
</dbReference>
<accession>A0ABR0JDF5</accession>
<evidence type="ECO:0000256" key="4">
    <source>
        <dbReference type="ARBA" id="ARBA00023002"/>
    </source>
</evidence>
<evidence type="ECO:0000256" key="1">
    <source>
        <dbReference type="ARBA" id="ARBA00001974"/>
    </source>
</evidence>
<reference evidence="6 7" key="1">
    <citation type="submission" date="2023-08" db="EMBL/GenBank/DDBJ databases">
        <title>Black Yeasts Isolated from many extreme environments.</title>
        <authorList>
            <person name="Coleine C."/>
            <person name="Stajich J.E."/>
            <person name="Selbmann L."/>
        </authorList>
    </citation>
    <scope>NUCLEOTIDE SEQUENCE [LARGE SCALE GENOMIC DNA]</scope>
    <source>
        <strain evidence="6 7">CCFEE 6328</strain>
    </source>
</reference>
<sequence>MHNPQYLSHDLPESTFALIVGGGPVGIATALSLARYGYECVVVERHAERLGQPKAHVLNPRTLEIFHQYGIDLDPLRKLGVPPNEADVVRFVASMTGIEFGKIGRQTDEDTASVSPEPTFNVAQPHLEDHLLATALATGKITYLRMHEWMGCSEEPDRAITSQIQCRKTNVIKTIQSKYLVGCDGAKARSRDGLQINFQPLNGPGTEQVLHYASVHFQADLSHMKTGLLWFILKPEGMRVFIAYNRKNSWVYFTRYDPTKTPKTTFTSKYFEALVFEAIGKPLPDYQELGITLWTTSPKLADTYRSSKIRNAFLAGDAAHSFPPTGGLGVNTGIEDVQNLTWKIHAVQQGWATESFLETVTTERLPIAKDNCQQSKLNEDKIFRLITAILVPGKTAEEVIADPASRKAIQDEIDKNRDHFHSLNLQVGYVYGRPHIRGPADYQRELVSGARLPHVWLERNGQKISSLDLVSGFDFVLITPSQFTQRKQLDCDGVPVSVQQLNQHFLDIDGEWQEFIGQDHAAVLVRPDQHIVGTISSMEDVGKMLANYLRAR</sequence>
<dbReference type="Pfam" id="PF21274">
    <property type="entry name" value="Rng_hyd_C"/>
    <property type="match status" value="1"/>
</dbReference>
<dbReference type="EMBL" id="JAVRRF010000009">
    <property type="protein sequence ID" value="KAK5061951.1"/>
    <property type="molecule type" value="Genomic_DNA"/>
</dbReference>
<dbReference type="PANTHER" id="PTHR43004">
    <property type="entry name" value="TRK SYSTEM POTASSIUM UPTAKE PROTEIN"/>
    <property type="match status" value="1"/>
</dbReference>
<dbReference type="PANTHER" id="PTHR43004:SF19">
    <property type="entry name" value="BINDING MONOOXYGENASE, PUTATIVE (JCVI)-RELATED"/>
    <property type="match status" value="1"/>
</dbReference>
<keyword evidence="2" id="KW-0285">Flavoprotein</keyword>
<evidence type="ECO:0000256" key="2">
    <source>
        <dbReference type="ARBA" id="ARBA00022630"/>
    </source>
</evidence>
<keyword evidence="7" id="KW-1185">Reference proteome</keyword>